<comment type="similarity">
    <text evidence="1">Belongs to the short-chain dehydrogenases/reductases (SDR) family.</text>
</comment>
<feature type="region of interest" description="Disordered" evidence="4">
    <location>
        <begin position="198"/>
        <end position="218"/>
    </location>
</feature>
<dbReference type="InterPro" id="IPR036291">
    <property type="entry name" value="NAD(P)-bd_dom_sf"/>
</dbReference>
<dbReference type="AlphaFoldDB" id="W2RV66"/>
<dbReference type="GO" id="GO:0019594">
    <property type="term" value="P:mannitol metabolic process"/>
    <property type="evidence" value="ECO:0007669"/>
    <property type="project" value="UniProtKB-ARBA"/>
</dbReference>
<evidence type="ECO:0000313" key="5">
    <source>
        <dbReference type="EMBL" id="ETN40200.1"/>
    </source>
</evidence>
<evidence type="ECO:0000256" key="1">
    <source>
        <dbReference type="ARBA" id="ARBA00006484"/>
    </source>
</evidence>
<dbReference type="GO" id="GO:0050085">
    <property type="term" value="F:mannitol 2-dehydrogenase (NADP+) activity"/>
    <property type="evidence" value="ECO:0007669"/>
    <property type="project" value="UniProtKB-ARBA"/>
</dbReference>
<feature type="region of interest" description="Disordered" evidence="4">
    <location>
        <begin position="36"/>
        <end position="106"/>
    </location>
</feature>
<dbReference type="STRING" id="1220924.W2RV66"/>
<evidence type="ECO:0000256" key="2">
    <source>
        <dbReference type="ARBA" id="ARBA00022857"/>
    </source>
</evidence>
<dbReference type="Pfam" id="PF13561">
    <property type="entry name" value="adh_short_C2"/>
    <property type="match status" value="1"/>
</dbReference>
<organism evidence="5 6">
    <name type="scientific">Cyphellophora europaea (strain CBS 101466)</name>
    <name type="common">Phialophora europaea</name>
    <dbReference type="NCBI Taxonomy" id="1220924"/>
    <lineage>
        <taxon>Eukaryota</taxon>
        <taxon>Fungi</taxon>
        <taxon>Dikarya</taxon>
        <taxon>Ascomycota</taxon>
        <taxon>Pezizomycotina</taxon>
        <taxon>Eurotiomycetes</taxon>
        <taxon>Chaetothyriomycetidae</taxon>
        <taxon>Chaetothyriales</taxon>
        <taxon>Cyphellophoraceae</taxon>
        <taxon>Cyphellophora</taxon>
    </lineage>
</organism>
<keyword evidence="6" id="KW-1185">Reference proteome</keyword>
<dbReference type="eggNOG" id="KOG0725">
    <property type="taxonomic scope" value="Eukaryota"/>
</dbReference>
<dbReference type="PRINTS" id="PR00080">
    <property type="entry name" value="SDRFAMILY"/>
</dbReference>
<reference evidence="5 6" key="1">
    <citation type="submission" date="2013-03" db="EMBL/GenBank/DDBJ databases">
        <title>The Genome Sequence of Phialophora europaea CBS 101466.</title>
        <authorList>
            <consortium name="The Broad Institute Genomics Platform"/>
            <person name="Cuomo C."/>
            <person name="de Hoog S."/>
            <person name="Gorbushina A."/>
            <person name="Walker B."/>
            <person name="Young S.K."/>
            <person name="Zeng Q."/>
            <person name="Gargeya S."/>
            <person name="Fitzgerald M."/>
            <person name="Haas B."/>
            <person name="Abouelleil A."/>
            <person name="Allen A.W."/>
            <person name="Alvarado L."/>
            <person name="Arachchi H.M."/>
            <person name="Berlin A.M."/>
            <person name="Chapman S.B."/>
            <person name="Gainer-Dewar J."/>
            <person name="Goldberg J."/>
            <person name="Griggs A."/>
            <person name="Gujja S."/>
            <person name="Hansen M."/>
            <person name="Howarth C."/>
            <person name="Imamovic A."/>
            <person name="Ireland A."/>
            <person name="Larimer J."/>
            <person name="McCowan C."/>
            <person name="Murphy C."/>
            <person name="Pearson M."/>
            <person name="Poon T.W."/>
            <person name="Priest M."/>
            <person name="Roberts A."/>
            <person name="Saif S."/>
            <person name="Shea T."/>
            <person name="Sisk P."/>
            <person name="Sykes S."/>
            <person name="Wortman J."/>
            <person name="Nusbaum C."/>
            <person name="Birren B."/>
        </authorList>
    </citation>
    <scope>NUCLEOTIDE SEQUENCE [LARGE SCALE GENOMIC DNA]</scope>
    <source>
        <strain evidence="5 6">CBS 101466</strain>
    </source>
</reference>
<dbReference type="VEuPathDB" id="FungiDB:HMPREF1541_04476"/>
<feature type="compositionally biased region" description="Polar residues" evidence="4">
    <location>
        <begin position="80"/>
        <end position="106"/>
    </location>
</feature>
<dbReference type="Gene3D" id="3.40.50.720">
    <property type="entry name" value="NAD(P)-binding Rossmann-like Domain"/>
    <property type="match status" value="1"/>
</dbReference>
<dbReference type="Proteomes" id="UP000030752">
    <property type="component" value="Unassembled WGS sequence"/>
</dbReference>
<evidence type="ECO:0008006" key="7">
    <source>
        <dbReference type="Google" id="ProtNLM"/>
    </source>
</evidence>
<dbReference type="FunFam" id="3.40.50.720:FF:000090">
    <property type="entry name" value="NADP-dependent mannitol dehydrogenase"/>
    <property type="match status" value="1"/>
</dbReference>
<name>W2RV66_CYPE1</name>
<dbReference type="PANTHER" id="PTHR43008">
    <property type="entry name" value="BENZIL REDUCTASE"/>
    <property type="match status" value="1"/>
</dbReference>
<dbReference type="EMBL" id="KB822720">
    <property type="protein sequence ID" value="ETN40200.1"/>
    <property type="molecule type" value="Genomic_DNA"/>
</dbReference>
<dbReference type="InterPro" id="IPR002347">
    <property type="entry name" value="SDR_fam"/>
</dbReference>
<dbReference type="HOGENOM" id="CLU_010194_1_1_1"/>
<dbReference type="InterPro" id="IPR020904">
    <property type="entry name" value="Sc_DH/Rdtase_CS"/>
</dbReference>
<accession>W2RV66</accession>
<dbReference type="PRINTS" id="PR00081">
    <property type="entry name" value="GDHRDH"/>
</dbReference>
<keyword evidence="3" id="KW-0560">Oxidoreductase</keyword>
<gene>
    <name evidence="5" type="ORF">HMPREF1541_04476</name>
</gene>
<sequence>MYRHSLLQASRQVLAKPSTAPAAASNVGRIAAEVPTTPSTRISRAWVSSSIKRPNKDDPYHKASTAATGTSAGAHEGSSRYATQSSAPLVTTQSCSNEDSPRNSSWDYVFRTDNQISFEYPEDEQFPREPPVQGRGGVHLKRTLASFSLEGRTAIVTGGARGLGLVMGQALISSGADLAIVDMNKEEAEHQTKAMLDQFKKDNPNSEDYDRSKFPGGKKGGIFRSPKITAHYCDVADPESVNSCLAEIINTHGKVDHLVTSAGFTENFAAEQYPYDRMKKLWGVNVDGTYLFSTGVANHLMARKAPGSICMIGSMSGSIVNVPQPQAPYNAAKAAIRHLAASLAVEWAHAHIRVNCISPGYMLTALTRKILDDNPELNKTWTSLIPVGKMGRPEDLMGAVTYLLSDASGYVTGADLRVDGGMSHSIFHFTLHLPCHSFTFKCLHIAPLDETSPADLTPGYTCT</sequence>
<proteinExistence type="inferred from homology"/>
<feature type="compositionally biased region" description="Basic and acidic residues" evidence="4">
    <location>
        <begin position="198"/>
        <end position="213"/>
    </location>
</feature>
<dbReference type="OrthoDB" id="5307821at2759"/>
<feature type="compositionally biased region" description="Low complexity" evidence="4">
    <location>
        <begin position="63"/>
        <end position="76"/>
    </location>
</feature>
<dbReference type="RefSeq" id="XP_008717043.1">
    <property type="nucleotide sequence ID" value="XM_008718821.1"/>
</dbReference>
<evidence type="ECO:0000256" key="3">
    <source>
        <dbReference type="ARBA" id="ARBA00023002"/>
    </source>
</evidence>
<protein>
    <recommendedName>
        <fullName evidence="7">Gluconate 5-dehydrogenase</fullName>
    </recommendedName>
</protein>
<dbReference type="GO" id="GO:0050664">
    <property type="term" value="F:oxidoreductase activity, acting on NAD(P)H, oxygen as acceptor"/>
    <property type="evidence" value="ECO:0007669"/>
    <property type="project" value="TreeGrafter"/>
</dbReference>
<dbReference type="InParanoid" id="W2RV66"/>
<keyword evidence="2" id="KW-0521">NADP</keyword>
<dbReference type="SUPFAM" id="SSF51735">
    <property type="entry name" value="NAD(P)-binding Rossmann-fold domains"/>
    <property type="match status" value="1"/>
</dbReference>
<dbReference type="PANTHER" id="PTHR43008:SF14">
    <property type="entry name" value="DEHYDROGENASE ARBD, PUTATIVE-RELATED"/>
    <property type="match status" value="1"/>
</dbReference>
<feature type="compositionally biased region" description="Polar residues" evidence="4">
    <location>
        <begin position="36"/>
        <end position="52"/>
    </location>
</feature>
<dbReference type="GeneID" id="19971815"/>
<evidence type="ECO:0000313" key="6">
    <source>
        <dbReference type="Proteomes" id="UP000030752"/>
    </source>
</evidence>
<dbReference type="PROSITE" id="PS00061">
    <property type="entry name" value="ADH_SHORT"/>
    <property type="match status" value="1"/>
</dbReference>
<evidence type="ECO:0000256" key="4">
    <source>
        <dbReference type="SAM" id="MobiDB-lite"/>
    </source>
</evidence>